<keyword evidence="1" id="KW-0238">DNA-binding</keyword>
<dbReference type="Proteomes" id="UP000585507">
    <property type="component" value="Unassembled WGS sequence"/>
</dbReference>
<dbReference type="EMBL" id="JACHBK010000015">
    <property type="protein sequence ID" value="MBB5538805.1"/>
    <property type="molecule type" value="Genomic_DNA"/>
</dbReference>
<name>A0A7W8X9X7_9HYPH</name>
<reference evidence="1 2" key="1">
    <citation type="submission" date="2020-08" db="EMBL/GenBank/DDBJ databases">
        <title>Genomic Encyclopedia of Type Strains, Phase IV (KMG-V): Genome sequencing to study the core and pangenomes of soil and plant-associated prokaryotes.</title>
        <authorList>
            <person name="Whitman W."/>
        </authorList>
    </citation>
    <scope>NUCLEOTIDE SEQUENCE [LARGE SCALE GENOMIC DNA]</scope>
    <source>
        <strain evidence="1 2">SEMIA 4084</strain>
    </source>
</reference>
<dbReference type="GO" id="GO:0003677">
    <property type="term" value="F:DNA binding"/>
    <property type="evidence" value="ECO:0007669"/>
    <property type="project" value="UniProtKB-KW"/>
</dbReference>
<sequence>MSGKRDRNGRAGCAAALHPTHFEAFVTMTLNQILTNPLDGETPASRLKQVALIMVIGKLQGDELPITLTRLIEITGLTRGGVGQAVGPLVQRGLLIEEMGKNAMGRGMARQFNLSPTFLETLGLINGNPIRHAK</sequence>
<proteinExistence type="predicted"/>
<dbReference type="RefSeq" id="WP_018325587.1">
    <property type="nucleotide sequence ID" value="NZ_JACHBK010000015.1"/>
</dbReference>
<accession>A0A7W8X9X7</accession>
<gene>
    <name evidence="1" type="ORF">GGD55_005545</name>
</gene>
<evidence type="ECO:0000313" key="1">
    <source>
        <dbReference type="EMBL" id="MBB5538805.1"/>
    </source>
</evidence>
<keyword evidence="2" id="KW-1185">Reference proteome</keyword>
<organism evidence="1 2">
    <name type="scientific">Rhizobium giardinii</name>
    <dbReference type="NCBI Taxonomy" id="56731"/>
    <lineage>
        <taxon>Bacteria</taxon>
        <taxon>Pseudomonadati</taxon>
        <taxon>Pseudomonadota</taxon>
        <taxon>Alphaproteobacteria</taxon>
        <taxon>Hyphomicrobiales</taxon>
        <taxon>Rhizobiaceae</taxon>
        <taxon>Rhizobium/Agrobacterium group</taxon>
        <taxon>Rhizobium</taxon>
    </lineage>
</organism>
<comment type="caution">
    <text evidence="1">The sequence shown here is derived from an EMBL/GenBank/DDBJ whole genome shotgun (WGS) entry which is preliminary data.</text>
</comment>
<dbReference type="AlphaFoldDB" id="A0A7W8X9X7"/>
<protein>
    <submittedName>
        <fullName evidence="1">DNA-binding MarR family transcriptional regulator</fullName>
    </submittedName>
</protein>
<evidence type="ECO:0000313" key="2">
    <source>
        <dbReference type="Proteomes" id="UP000585507"/>
    </source>
</evidence>